<dbReference type="RefSeq" id="WP_187524965.1">
    <property type="nucleotide sequence ID" value="NZ_JACRTA010000001.1"/>
</dbReference>
<proteinExistence type="predicted"/>
<organism evidence="9 10">
    <name type="scientific">Lentihominibacter hominis</name>
    <dbReference type="NCBI Taxonomy" id="2763645"/>
    <lineage>
        <taxon>Bacteria</taxon>
        <taxon>Bacillati</taxon>
        <taxon>Bacillota</taxon>
        <taxon>Clostridia</taxon>
        <taxon>Peptostreptococcales</taxon>
        <taxon>Anaerovoracaceae</taxon>
        <taxon>Lentihominibacter</taxon>
    </lineage>
</organism>
<dbReference type="GO" id="GO:0051301">
    <property type="term" value="P:cell division"/>
    <property type="evidence" value="ECO:0007669"/>
    <property type="project" value="InterPro"/>
</dbReference>
<evidence type="ECO:0000256" key="2">
    <source>
        <dbReference type="ARBA" id="ARBA00022692"/>
    </source>
</evidence>
<keyword evidence="4 7" id="KW-1133">Transmembrane helix</keyword>
<dbReference type="Pfam" id="PF00498">
    <property type="entry name" value="FHA"/>
    <property type="match status" value="1"/>
</dbReference>
<dbReference type="EMBL" id="JACRTA010000001">
    <property type="protein sequence ID" value="MBC8567746.1"/>
    <property type="molecule type" value="Genomic_DNA"/>
</dbReference>
<dbReference type="Proteomes" id="UP000610862">
    <property type="component" value="Unassembled WGS sequence"/>
</dbReference>
<keyword evidence="10" id="KW-1185">Reference proteome</keyword>
<feature type="transmembrane region" description="Helical" evidence="7">
    <location>
        <begin position="221"/>
        <end position="238"/>
    </location>
</feature>
<reference evidence="9" key="1">
    <citation type="submission" date="2020-08" db="EMBL/GenBank/DDBJ databases">
        <title>Genome public.</title>
        <authorList>
            <person name="Liu C."/>
            <person name="Sun Q."/>
        </authorList>
    </citation>
    <scope>NUCLEOTIDE SEQUENCE</scope>
    <source>
        <strain evidence="9">NSJ-24</strain>
    </source>
</reference>
<dbReference type="GO" id="GO:0032153">
    <property type="term" value="C:cell division site"/>
    <property type="evidence" value="ECO:0007669"/>
    <property type="project" value="TreeGrafter"/>
</dbReference>
<dbReference type="CDD" id="cd00060">
    <property type="entry name" value="FHA"/>
    <property type="match status" value="1"/>
</dbReference>
<dbReference type="InterPro" id="IPR008984">
    <property type="entry name" value="SMAD_FHA_dom_sf"/>
</dbReference>
<accession>A0A926E928</accession>
<evidence type="ECO:0000256" key="4">
    <source>
        <dbReference type="ARBA" id="ARBA00022989"/>
    </source>
</evidence>
<comment type="subcellular location">
    <subcellularLocation>
        <location evidence="1">Membrane</location>
        <topology evidence="1">Multi-pass membrane protein</topology>
    </subcellularLocation>
</comment>
<dbReference type="PROSITE" id="PS50006">
    <property type="entry name" value="FHA_DOMAIN"/>
    <property type="match status" value="1"/>
</dbReference>
<comment type="caution">
    <text evidence="9">The sequence shown here is derived from an EMBL/GenBank/DDBJ whole genome shotgun (WGS) entry which is preliminary data.</text>
</comment>
<dbReference type="InterPro" id="IPR000253">
    <property type="entry name" value="FHA_dom"/>
</dbReference>
<dbReference type="InterPro" id="IPR001182">
    <property type="entry name" value="FtsW/RodA"/>
</dbReference>
<protein>
    <submittedName>
        <fullName evidence="9">FtsW/RodA/SpoVE family cell cycle protein</fullName>
    </submittedName>
</protein>
<dbReference type="Gene3D" id="2.60.200.20">
    <property type="match status" value="1"/>
</dbReference>
<feature type="transmembrane region" description="Helical" evidence="7">
    <location>
        <begin position="462"/>
        <end position="485"/>
    </location>
</feature>
<feature type="transmembrane region" description="Helical" evidence="7">
    <location>
        <begin position="244"/>
        <end position="263"/>
    </location>
</feature>
<gene>
    <name evidence="9" type="ORF">H8692_03075</name>
</gene>
<feature type="transmembrane region" description="Helical" evidence="7">
    <location>
        <begin position="275"/>
        <end position="297"/>
    </location>
</feature>
<dbReference type="PANTHER" id="PTHR30474:SF3">
    <property type="entry name" value="PEPTIDOGLYCAN GLYCOSYLTRANSFERASE RODA"/>
    <property type="match status" value="1"/>
</dbReference>
<dbReference type="GO" id="GO:0008360">
    <property type="term" value="P:regulation of cell shape"/>
    <property type="evidence" value="ECO:0007669"/>
    <property type="project" value="UniProtKB-KW"/>
</dbReference>
<feature type="transmembrane region" description="Helical" evidence="7">
    <location>
        <begin position="191"/>
        <end position="209"/>
    </location>
</feature>
<sequence length="675" mass="74540">MELLTTAVQMAGIYFTTAVRWIFLFLSAFILIRQIRSLLQARNPSEIWAYLGCPDGSSVPLTHWENLIGRGRGCDIILNLTSVSRSHATLIRDSDGIWKYNDLNSKNGSKINGNPVKKATVLKAGDVLTIGGSDFTLYPVSLQERMSNIERRRRKTRPVSPWPSLVALSIFQLLAVIQFKISLGENFPANLPIAFALLCGLMWFYVIFMRVLKRVGFEMEIIAFFLSTLSLAVTASAYPGSVFKQAVCVILGLGLFFGLCWYLRDLNRAKKITYILMAVSVFLLIINLALGTIKYGAQNWVQIGGFSFQPSELVKIVFVYVGAATLDELQQRKNLTIFMAFSVFCLGCLAIMGDFGTAIIFFVTFLVISFLRSGDFSKLILIVGAAGLMGLMVLRFKPYIGARFETWGHVWEDPTAGGFQQVQTMTSAASGGLLGLGAGEGNLSDVAAASTDLVFGLLSEEWGLIIAILSVLCIITLGIFAVRAIIAGRSTYYSIAACAATSMFIFQTILNVFGSVDLLPLTGVTFPFVSSGGTSMIASWGLLAFLKAADTRQNASFAIRLDKKGEFEQELEGGSLEDPDELYRSIPKASKIRKPSSKRRFENTTVVKKSRKADRKPIQYTDFSDEDFFESFEHPSQQKNRPSRQSQRPRPSQSLQDHHNDSPVTLDDIFGGDDK</sequence>
<keyword evidence="3" id="KW-0133">Cell shape</keyword>
<evidence type="ECO:0000256" key="1">
    <source>
        <dbReference type="ARBA" id="ARBA00004141"/>
    </source>
</evidence>
<feature type="transmembrane region" description="Helical" evidence="7">
    <location>
        <begin position="379"/>
        <end position="396"/>
    </location>
</feature>
<dbReference type="SMART" id="SM00240">
    <property type="entry name" value="FHA"/>
    <property type="match status" value="1"/>
</dbReference>
<feature type="transmembrane region" description="Helical" evidence="7">
    <location>
        <begin position="337"/>
        <end position="367"/>
    </location>
</feature>
<dbReference type="SUPFAM" id="SSF49879">
    <property type="entry name" value="SMAD/FHA domain"/>
    <property type="match status" value="1"/>
</dbReference>
<keyword evidence="2 7" id="KW-0812">Transmembrane</keyword>
<evidence type="ECO:0000256" key="6">
    <source>
        <dbReference type="SAM" id="MobiDB-lite"/>
    </source>
</evidence>
<feature type="transmembrane region" description="Helical" evidence="7">
    <location>
        <begin position="525"/>
        <end position="546"/>
    </location>
</feature>
<dbReference type="Pfam" id="PF01098">
    <property type="entry name" value="FTSW_RODA_SPOVE"/>
    <property type="match status" value="1"/>
</dbReference>
<feature type="transmembrane region" description="Helical" evidence="7">
    <location>
        <begin position="492"/>
        <end position="513"/>
    </location>
</feature>
<keyword evidence="5 7" id="KW-0472">Membrane</keyword>
<dbReference type="PANTHER" id="PTHR30474">
    <property type="entry name" value="CELL CYCLE PROTEIN"/>
    <property type="match status" value="1"/>
</dbReference>
<evidence type="ECO:0000313" key="10">
    <source>
        <dbReference type="Proteomes" id="UP000610862"/>
    </source>
</evidence>
<feature type="transmembrane region" description="Helical" evidence="7">
    <location>
        <begin position="159"/>
        <end position="179"/>
    </location>
</feature>
<feature type="transmembrane region" description="Helical" evidence="7">
    <location>
        <begin position="12"/>
        <end position="32"/>
    </location>
</feature>
<dbReference type="GO" id="GO:0005886">
    <property type="term" value="C:plasma membrane"/>
    <property type="evidence" value="ECO:0007669"/>
    <property type="project" value="TreeGrafter"/>
</dbReference>
<dbReference type="AlphaFoldDB" id="A0A926E928"/>
<feature type="region of interest" description="Disordered" evidence="6">
    <location>
        <begin position="593"/>
        <end position="675"/>
    </location>
</feature>
<dbReference type="GO" id="GO:0015648">
    <property type="term" value="F:lipid-linked peptidoglycan transporter activity"/>
    <property type="evidence" value="ECO:0007669"/>
    <property type="project" value="TreeGrafter"/>
</dbReference>
<feature type="domain" description="FHA" evidence="8">
    <location>
        <begin position="66"/>
        <end position="116"/>
    </location>
</feature>
<evidence type="ECO:0000256" key="7">
    <source>
        <dbReference type="SAM" id="Phobius"/>
    </source>
</evidence>
<name>A0A926E928_9FIRM</name>
<evidence type="ECO:0000256" key="5">
    <source>
        <dbReference type="ARBA" id="ARBA00023136"/>
    </source>
</evidence>
<evidence type="ECO:0000259" key="8">
    <source>
        <dbReference type="PROSITE" id="PS50006"/>
    </source>
</evidence>
<feature type="compositionally biased region" description="Low complexity" evidence="6">
    <location>
        <begin position="635"/>
        <end position="654"/>
    </location>
</feature>
<evidence type="ECO:0000313" key="9">
    <source>
        <dbReference type="EMBL" id="MBC8567746.1"/>
    </source>
</evidence>
<evidence type="ECO:0000256" key="3">
    <source>
        <dbReference type="ARBA" id="ARBA00022960"/>
    </source>
</evidence>